<keyword evidence="1" id="KW-0677">Repeat</keyword>
<dbReference type="Gene3D" id="3.40.50.300">
    <property type="entry name" value="P-loop containing nucleotide triphosphate hydrolases"/>
    <property type="match status" value="2"/>
</dbReference>
<dbReference type="InterPro" id="IPR050611">
    <property type="entry name" value="ABCF"/>
</dbReference>
<dbReference type="SMART" id="SM00382">
    <property type="entry name" value="AAA"/>
    <property type="match status" value="1"/>
</dbReference>
<dbReference type="PROSITE" id="PS50893">
    <property type="entry name" value="ABC_TRANSPORTER_2"/>
    <property type="match status" value="1"/>
</dbReference>
<sequence length="376" mass="40968">DVLVLDEPTNNLDATARDRLVEVLTGFRGTLLVVSHDRTLLDQMDRIVELRSGQVRWFGGPHAAYADQVAAEQQAAQQAVTTARNEVRQQRREIAEAEQKLAQRRRTARRTVASAGLGKAAEHFFRNRAEKSSAQLRGIHADRLDQARERRDRAEELIRDDSAIRVELPATEVPAGRRVLTTEDLVLRNGVAVTMDIVGPERIGVVGPNGSGKSTLVHTIVAELAPRSGAVRSHVPTALLPQRLDLLEPDLSVLDNVRRRAPGADLQDVHAQLARFGFRGTAVDQVVATLSGGQRFRASLASLLLADPAPQLFVLDEPTNNLDFASYDALVEALAAHQGALVVVSHDQRFLTEIGIDRTVELTAGETSSTDGGRTD</sequence>
<dbReference type="FunFam" id="3.40.50.300:FF:000597">
    <property type="entry name" value="ABC transporter ATP-binding protein"/>
    <property type="match status" value="1"/>
</dbReference>
<evidence type="ECO:0000313" key="6">
    <source>
        <dbReference type="EMBL" id="HIT74989.1"/>
    </source>
</evidence>
<evidence type="ECO:0000313" key="7">
    <source>
        <dbReference type="Proteomes" id="UP000886842"/>
    </source>
</evidence>
<dbReference type="GO" id="GO:0005524">
    <property type="term" value="F:ATP binding"/>
    <property type="evidence" value="ECO:0007669"/>
    <property type="project" value="UniProtKB-KW"/>
</dbReference>
<dbReference type="EMBL" id="DVLP01000159">
    <property type="protein sequence ID" value="HIT74989.1"/>
    <property type="molecule type" value="Genomic_DNA"/>
</dbReference>
<dbReference type="InterPro" id="IPR003593">
    <property type="entry name" value="AAA+_ATPase"/>
</dbReference>
<dbReference type="SUPFAM" id="SSF52540">
    <property type="entry name" value="P-loop containing nucleoside triphosphate hydrolases"/>
    <property type="match status" value="2"/>
</dbReference>
<organism evidence="6 7">
    <name type="scientific">Candidatus Avipropionibacterium avicola</name>
    <dbReference type="NCBI Taxonomy" id="2840701"/>
    <lineage>
        <taxon>Bacteria</taxon>
        <taxon>Bacillati</taxon>
        <taxon>Actinomycetota</taxon>
        <taxon>Actinomycetes</taxon>
        <taxon>Propionibacteriales</taxon>
        <taxon>Propionibacteriaceae</taxon>
        <taxon>Propionibacteriaceae incertae sedis</taxon>
        <taxon>Candidatus Avipropionibacterium</taxon>
    </lineage>
</organism>
<reference evidence="6" key="2">
    <citation type="journal article" date="2021" name="PeerJ">
        <title>Extensive microbial diversity within the chicken gut microbiome revealed by metagenomics and culture.</title>
        <authorList>
            <person name="Gilroy R."/>
            <person name="Ravi A."/>
            <person name="Getino M."/>
            <person name="Pursley I."/>
            <person name="Horton D.L."/>
            <person name="Alikhan N.F."/>
            <person name="Baker D."/>
            <person name="Gharbi K."/>
            <person name="Hall N."/>
            <person name="Watson M."/>
            <person name="Adriaenssens E.M."/>
            <person name="Foster-Nyarko E."/>
            <person name="Jarju S."/>
            <person name="Secka A."/>
            <person name="Antonio M."/>
            <person name="Oren A."/>
            <person name="Chaudhuri R.R."/>
            <person name="La Ragione R."/>
            <person name="Hildebrand F."/>
            <person name="Pallen M.J."/>
        </authorList>
    </citation>
    <scope>NUCLEOTIDE SEQUENCE</scope>
    <source>
        <strain evidence="6">ChiGjej1B1-24693</strain>
    </source>
</reference>
<dbReference type="InterPro" id="IPR003439">
    <property type="entry name" value="ABC_transporter-like_ATP-bd"/>
</dbReference>
<comment type="caution">
    <text evidence="6">The sequence shown here is derived from an EMBL/GenBank/DDBJ whole genome shotgun (WGS) entry which is preliminary data.</text>
</comment>
<dbReference type="Proteomes" id="UP000886842">
    <property type="component" value="Unassembled WGS sequence"/>
</dbReference>
<evidence type="ECO:0000256" key="3">
    <source>
        <dbReference type="ARBA" id="ARBA00022840"/>
    </source>
</evidence>
<evidence type="ECO:0000259" key="5">
    <source>
        <dbReference type="PROSITE" id="PS50893"/>
    </source>
</evidence>
<dbReference type="Pfam" id="PF00005">
    <property type="entry name" value="ABC_tran"/>
    <property type="match status" value="1"/>
</dbReference>
<evidence type="ECO:0000256" key="4">
    <source>
        <dbReference type="SAM" id="Coils"/>
    </source>
</evidence>
<keyword evidence="4" id="KW-0175">Coiled coil</keyword>
<dbReference type="InterPro" id="IPR027417">
    <property type="entry name" value="P-loop_NTPase"/>
</dbReference>
<accession>A0A9D1KL85</accession>
<dbReference type="AlphaFoldDB" id="A0A9D1KL85"/>
<dbReference type="PANTHER" id="PTHR19211">
    <property type="entry name" value="ATP-BINDING TRANSPORT PROTEIN-RELATED"/>
    <property type="match status" value="1"/>
</dbReference>
<feature type="coiled-coil region" evidence="4">
    <location>
        <begin position="73"/>
        <end position="107"/>
    </location>
</feature>
<evidence type="ECO:0000256" key="2">
    <source>
        <dbReference type="ARBA" id="ARBA00022741"/>
    </source>
</evidence>
<gene>
    <name evidence="6" type="ORF">IAA98_05340</name>
</gene>
<proteinExistence type="predicted"/>
<dbReference type="PANTHER" id="PTHR19211:SF6">
    <property type="entry name" value="BLL7188 PROTEIN"/>
    <property type="match status" value="1"/>
</dbReference>
<protein>
    <submittedName>
        <fullName evidence="6">ABC-F family ATP-binding cassette domain-containing protein</fullName>
    </submittedName>
</protein>
<keyword evidence="2" id="KW-0547">Nucleotide-binding</keyword>
<feature type="domain" description="ABC transporter" evidence="5">
    <location>
        <begin position="158"/>
        <end position="375"/>
    </location>
</feature>
<dbReference type="GO" id="GO:0016887">
    <property type="term" value="F:ATP hydrolysis activity"/>
    <property type="evidence" value="ECO:0007669"/>
    <property type="project" value="InterPro"/>
</dbReference>
<name>A0A9D1KL85_9ACTN</name>
<feature type="non-terminal residue" evidence="6">
    <location>
        <position position="1"/>
    </location>
</feature>
<keyword evidence="3 6" id="KW-0067">ATP-binding</keyword>
<reference evidence="6" key="1">
    <citation type="submission" date="2020-10" db="EMBL/GenBank/DDBJ databases">
        <authorList>
            <person name="Gilroy R."/>
        </authorList>
    </citation>
    <scope>NUCLEOTIDE SEQUENCE</scope>
    <source>
        <strain evidence="6">ChiGjej1B1-24693</strain>
    </source>
</reference>
<evidence type="ECO:0000256" key="1">
    <source>
        <dbReference type="ARBA" id="ARBA00022737"/>
    </source>
</evidence>